<evidence type="ECO:0000313" key="4">
    <source>
        <dbReference type="Proteomes" id="UP000076837"/>
    </source>
</evidence>
<dbReference type="Pfam" id="PF12090">
    <property type="entry name" value="Spt20_SEP"/>
    <property type="match status" value="1"/>
</dbReference>
<accession>A0A163DLW8</accession>
<dbReference type="EMBL" id="JYNV01000199">
    <property type="protein sequence ID" value="KZM23244.1"/>
    <property type="molecule type" value="Genomic_DNA"/>
</dbReference>
<dbReference type="AlphaFoldDB" id="A0A163DLW8"/>
<evidence type="ECO:0000313" key="3">
    <source>
        <dbReference type="EMBL" id="KZM23244.1"/>
    </source>
</evidence>
<gene>
    <name evidence="3" type="ORF">ST47_g5611</name>
</gene>
<dbReference type="STRING" id="5454.A0A163DLW8"/>
<feature type="region of interest" description="Disordered" evidence="1">
    <location>
        <begin position="372"/>
        <end position="397"/>
    </location>
</feature>
<name>A0A163DLW8_DIDRA</name>
<feature type="region of interest" description="Disordered" evidence="1">
    <location>
        <begin position="166"/>
        <end position="293"/>
    </location>
</feature>
<reference evidence="3 4" key="1">
    <citation type="journal article" date="2016" name="Sci. Rep.">
        <title>Draft genome sequencing and secretome analysis of fungal phytopathogen Ascochyta rabiei provides insight into the necrotrophic effector repertoire.</title>
        <authorList>
            <person name="Verma S."/>
            <person name="Gazara R.K."/>
            <person name="Nizam S."/>
            <person name="Parween S."/>
            <person name="Chattopadhyay D."/>
            <person name="Verma P.K."/>
        </authorList>
    </citation>
    <scope>NUCLEOTIDE SEQUENCE [LARGE SCALE GENOMIC DNA]</scope>
    <source>
        <strain evidence="3 4">ArDII</strain>
    </source>
</reference>
<feature type="compositionally biased region" description="Low complexity" evidence="1">
    <location>
        <begin position="228"/>
        <end position="241"/>
    </location>
</feature>
<protein>
    <recommendedName>
        <fullName evidence="2">Spt20-like SEP domain-containing protein</fullName>
    </recommendedName>
</protein>
<keyword evidence="4" id="KW-1185">Reference proteome</keyword>
<feature type="compositionally biased region" description="Low complexity" evidence="1">
    <location>
        <begin position="743"/>
        <end position="755"/>
    </location>
</feature>
<evidence type="ECO:0000259" key="2">
    <source>
        <dbReference type="Pfam" id="PF12090"/>
    </source>
</evidence>
<feature type="domain" description="Spt20-like SEP" evidence="2">
    <location>
        <begin position="2"/>
        <end position="99"/>
    </location>
</feature>
<feature type="compositionally biased region" description="Polar residues" evidence="1">
    <location>
        <begin position="242"/>
        <end position="253"/>
    </location>
</feature>
<dbReference type="Proteomes" id="UP000076837">
    <property type="component" value="Unassembled WGS sequence"/>
</dbReference>
<sequence length="773" mass="86284">MRIFLYLTYFCLNDSQERLTYASPQSEILVALRDRTVPQRMLEDLYANGTPFYDRCLIVEVHNYRNNFDGVTPRVNRAAAPAEEASSLKEAENMRVDKPDSTPVLLSLRLPKITTVVLFPPDKNSADQSAAGMFDTRKVAIFQPSLDIERFHSSAIIGHDSTYDKDSWNPYRKLEHPDGPPDAPTPNHVTDASSSALNKSDPFTGLGSDRGIATKKSQYKTLDSSGYTAPTSSTPHSSATSRQGSFARTSFGSTLETTEVEEPQTTTQIPRPRRLSESDFRRYGSGAPRRRGVVEPDYYPQLLPHSDDLQVAPFSSLPQEYAPTTAHNEFNRQETEPLTYSLETPWSISNLRSDRTDQDVLTYRELTFTEPRYEQVSERTTSQQLGVADSDGESDRGSFDSQVDSIFSVASLASTASAFSTASGYNAVQIETATKELLQIFLEDALLASLYKSAIQRVDIGSERLQRNIRRMLKAFAQALRVEANKELEVLAARLVSMKASYVSQCIIERYEVKSPGYSVPDPKSWRQTKDDSSDEDENVDDDIQKDLIDEDLIEDLSAFRGFLTGGNAFMIFRKRLEAFALPRAPETHPAAASKEFMDDQVLSTNTQDQLPKQIQEETSHTGPHWMLLRKPRGRLAALLIAAGCLEPPLNPGWVRLRWQCKCGDSFYGDVMEYREGGIDQVIERVHQSTGAKVTVTSYTDSSSNQNWNFNYPEWARKAANSFSSGWIRSPSLPQHNAPAKDSAPTTSTATNATTSTGETLHILACVHQTQES</sequence>
<feature type="region of interest" description="Disordered" evidence="1">
    <location>
        <begin position="734"/>
        <end position="755"/>
    </location>
</feature>
<feature type="compositionally biased region" description="Polar residues" evidence="1">
    <location>
        <begin position="187"/>
        <end position="198"/>
    </location>
</feature>
<feature type="region of interest" description="Disordered" evidence="1">
    <location>
        <begin position="517"/>
        <end position="540"/>
    </location>
</feature>
<dbReference type="OrthoDB" id="5355526at2759"/>
<comment type="caution">
    <text evidence="3">The sequence shown here is derived from an EMBL/GenBank/DDBJ whole genome shotgun (WGS) entry which is preliminary data.</text>
</comment>
<evidence type="ECO:0000256" key="1">
    <source>
        <dbReference type="SAM" id="MobiDB-lite"/>
    </source>
</evidence>
<feature type="compositionally biased region" description="Polar residues" evidence="1">
    <location>
        <begin position="215"/>
        <end position="227"/>
    </location>
</feature>
<feature type="compositionally biased region" description="Basic and acidic residues" evidence="1">
    <location>
        <begin position="166"/>
        <end position="179"/>
    </location>
</feature>
<dbReference type="InterPro" id="IPR046468">
    <property type="entry name" value="Spt20-like_SEP"/>
</dbReference>
<organism evidence="3 4">
    <name type="scientific">Didymella rabiei</name>
    <name type="common">Chickpea ascochyta blight fungus</name>
    <name type="synonym">Mycosphaerella rabiei</name>
    <dbReference type="NCBI Taxonomy" id="5454"/>
    <lineage>
        <taxon>Eukaryota</taxon>
        <taxon>Fungi</taxon>
        <taxon>Dikarya</taxon>
        <taxon>Ascomycota</taxon>
        <taxon>Pezizomycotina</taxon>
        <taxon>Dothideomycetes</taxon>
        <taxon>Pleosporomycetidae</taxon>
        <taxon>Pleosporales</taxon>
        <taxon>Pleosporineae</taxon>
        <taxon>Didymellaceae</taxon>
        <taxon>Ascochyta</taxon>
    </lineage>
</organism>
<proteinExistence type="predicted"/>